<evidence type="ECO:0000259" key="2">
    <source>
        <dbReference type="PROSITE" id="PS50837"/>
    </source>
</evidence>
<gene>
    <name evidence="3" type="ORF">RDB_LOCUS46592</name>
</gene>
<evidence type="ECO:0000313" key="4">
    <source>
        <dbReference type="Proteomes" id="UP000663861"/>
    </source>
</evidence>
<organism evidence="3 4">
    <name type="scientific">Rhizoctonia solani</name>
    <dbReference type="NCBI Taxonomy" id="456999"/>
    <lineage>
        <taxon>Eukaryota</taxon>
        <taxon>Fungi</taxon>
        <taxon>Dikarya</taxon>
        <taxon>Basidiomycota</taxon>
        <taxon>Agaricomycotina</taxon>
        <taxon>Agaricomycetes</taxon>
        <taxon>Cantharellales</taxon>
        <taxon>Ceratobasidiaceae</taxon>
        <taxon>Rhizoctonia</taxon>
    </lineage>
</organism>
<keyword evidence="1" id="KW-0677">Repeat</keyword>
<accession>A0A8H3B0Z5</accession>
<evidence type="ECO:0000313" key="3">
    <source>
        <dbReference type="EMBL" id="CAE6445311.1"/>
    </source>
</evidence>
<sequence>MRGSKFKLRGHVVARFSRYWGHLQRADAEDPIATVRTRDKTSSSAGVECTRPECTRLTGLNGTTSLATGDTTEGQLKVAPIHTPSSGVLETLGATLADLETVLDVLPSLRSVVSGLRICLALADVNVSGKIRQEYENIATNFASICQTIFMHIVQLNEAKIPPSIHGIIKDVRQLIIQIKLRRERYGIESTKPTEGFLDQEITQYRSILSLLSLVQVHVRETYTDARERLMDAIITHQRETPAFNALYNAVLPTEIHGHTCAPITCSETLNIIRTWATKTDGPKIFWMTGVAGSGKTTIAHTICGQFHKEEQLSASFFCSDITPECRDVHRIIPTIAFQLARFSKEYWNALFNPLEVQPDVVAPDIATQFKKLLVTPLLRVKGTLPKNAVVVIDALDECTDTDNAQALLELLLRHVDELPIKFLLTSRFQLAISPTLPLDSTVQYYQIDQSAKVRLYLDEVLSPIPSSFGIDRLSEIAR</sequence>
<protein>
    <recommendedName>
        <fullName evidence="2">NACHT domain-containing protein</fullName>
    </recommendedName>
</protein>
<dbReference type="Gene3D" id="3.40.50.300">
    <property type="entry name" value="P-loop containing nucleotide triphosphate hydrolases"/>
    <property type="match status" value="1"/>
</dbReference>
<dbReference type="InterPro" id="IPR027417">
    <property type="entry name" value="P-loop_NTPase"/>
</dbReference>
<feature type="domain" description="NACHT" evidence="2">
    <location>
        <begin position="284"/>
        <end position="428"/>
    </location>
</feature>
<dbReference type="AlphaFoldDB" id="A0A8H3B0Z5"/>
<evidence type="ECO:0000256" key="1">
    <source>
        <dbReference type="ARBA" id="ARBA00022737"/>
    </source>
</evidence>
<dbReference type="Proteomes" id="UP000663861">
    <property type="component" value="Unassembled WGS sequence"/>
</dbReference>
<dbReference type="SUPFAM" id="SSF52540">
    <property type="entry name" value="P-loop containing nucleoside triphosphate hydrolases"/>
    <property type="match status" value="1"/>
</dbReference>
<dbReference type="PANTHER" id="PTHR10039:SF17">
    <property type="entry name" value="FUNGAL STAND N-TERMINAL GOODBYE DOMAIN-CONTAINING PROTEIN-RELATED"/>
    <property type="match status" value="1"/>
</dbReference>
<proteinExistence type="predicted"/>
<dbReference type="InterPro" id="IPR056884">
    <property type="entry name" value="NPHP3-like_N"/>
</dbReference>
<reference evidence="3" key="1">
    <citation type="submission" date="2021-01" db="EMBL/GenBank/DDBJ databases">
        <authorList>
            <person name="Kaushik A."/>
        </authorList>
    </citation>
    <scope>NUCLEOTIDE SEQUENCE</scope>
    <source>
        <strain evidence="3">AG4-RS23</strain>
    </source>
</reference>
<name>A0A8H3B0Z5_9AGAM</name>
<dbReference type="EMBL" id="CAJMWY010000733">
    <property type="protein sequence ID" value="CAE6445311.1"/>
    <property type="molecule type" value="Genomic_DNA"/>
</dbReference>
<dbReference type="InterPro" id="IPR007111">
    <property type="entry name" value="NACHT_NTPase"/>
</dbReference>
<comment type="caution">
    <text evidence="3">The sequence shown here is derived from an EMBL/GenBank/DDBJ whole genome shotgun (WGS) entry which is preliminary data.</text>
</comment>
<dbReference type="Pfam" id="PF24883">
    <property type="entry name" value="NPHP3_N"/>
    <property type="match status" value="1"/>
</dbReference>
<dbReference type="PANTHER" id="PTHR10039">
    <property type="entry name" value="AMELOGENIN"/>
    <property type="match status" value="1"/>
</dbReference>
<dbReference type="PROSITE" id="PS50837">
    <property type="entry name" value="NACHT"/>
    <property type="match status" value="1"/>
</dbReference>